<dbReference type="Pfam" id="PF00465">
    <property type="entry name" value="Fe-ADH"/>
    <property type="match status" value="1"/>
</dbReference>
<dbReference type="InterPro" id="IPR056798">
    <property type="entry name" value="ADH_Fe_C"/>
</dbReference>
<feature type="domain" description="Fe-containing alcohol dehydrogenase-like C-terminal" evidence="10">
    <location>
        <begin position="197"/>
        <end position="384"/>
    </location>
</feature>
<keyword evidence="12" id="KW-1185">Reference proteome</keyword>
<dbReference type="PROSITE" id="PS00913">
    <property type="entry name" value="ADH_IRON_1"/>
    <property type="match status" value="1"/>
</dbReference>
<dbReference type="KEGG" id="fer:FNB15_03320"/>
<evidence type="ECO:0000259" key="10">
    <source>
        <dbReference type="Pfam" id="PF25137"/>
    </source>
</evidence>
<evidence type="ECO:0000313" key="12">
    <source>
        <dbReference type="Proteomes" id="UP000317496"/>
    </source>
</evidence>
<dbReference type="AlphaFoldDB" id="A0A516GXZ6"/>
<evidence type="ECO:0000256" key="4">
    <source>
        <dbReference type="ARBA" id="ARBA00023027"/>
    </source>
</evidence>
<dbReference type="EMBL" id="CP041636">
    <property type="protein sequence ID" value="QDO96367.1"/>
    <property type="molecule type" value="Genomic_DNA"/>
</dbReference>
<dbReference type="SUPFAM" id="SSF56796">
    <property type="entry name" value="Dehydroquinate synthase-like"/>
    <property type="match status" value="1"/>
</dbReference>
<comment type="similarity">
    <text evidence="2">Belongs to the iron-containing alcohol dehydrogenase family.</text>
</comment>
<dbReference type="InterPro" id="IPR001670">
    <property type="entry name" value="ADH_Fe/GldA"/>
</dbReference>
<feature type="domain" description="Alcohol dehydrogenase iron-type/glycerol dehydrogenase GldA" evidence="9">
    <location>
        <begin position="13"/>
        <end position="186"/>
    </location>
</feature>
<organism evidence="11 12">
    <name type="scientific">Ferrovibrio terrae</name>
    <dbReference type="NCBI Taxonomy" id="2594003"/>
    <lineage>
        <taxon>Bacteria</taxon>
        <taxon>Pseudomonadati</taxon>
        <taxon>Pseudomonadota</taxon>
        <taxon>Alphaproteobacteria</taxon>
        <taxon>Rhodospirillales</taxon>
        <taxon>Rhodospirillaceae</taxon>
        <taxon>Ferrovibrio</taxon>
    </lineage>
</organism>
<dbReference type="Pfam" id="PF25137">
    <property type="entry name" value="ADH_Fe_C"/>
    <property type="match status" value="1"/>
</dbReference>
<dbReference type="Gene3D" id="1.20.1090.10">
    <property type="entry name" value="Dehydroquinate synthase-like - alpha domain"/>
    <property type="match status" value="1"/>
</dbReference>
<comment type="catalytic activity">
    <reaction evidence="6">
        <text>a primary alcohol + NAD(+) = an aldehyde + NADH + H(+)</text>
        <dbReference type="Rhea" id="RHEA:10736"/>
        <dbReference type="ChEBI" id="CHEBI:15378"/>
        <dbReference type="ChEBI" id="CHEBI:15734"/>
        <dbReference type="ChEBI" id="CHEBI:17478"/>
        <dbReference type="ChEBI" id="CHEBI:57540"/>
        <dbReference type="ChEBI" id="CHEBI:57945"/>
        <dbReference type="EC" id="1.1.1.1"/>
    </reaction>
</comment>
<keyword evidence="4" id="KW-0520">NAD</keyword>
<evidence type="ECO:0000256" key="1">
    <source>
        <dbReference type="ARBA" id="ARBA00001962"/>
    </source>
</evidence>
<comment type="catalytic activity">
    <reaction evidence="5">
        <text>a secondary alcohol + NAD(+) = a ketone + NADH + H(+)</text>
        <dbReference type="Rhea" id="RHEA:10740"/>
        <dbReference type="ChEBI" id="CHEBI:15378"/>
        <dbReference type="ChEBI" id="CHEBI:17087"/>
        <dbReference type="ChEBI" id="CHEBI:35681"/>
        <dbReference type="ChEBI" id="CHEBI:57540"/>
        <dbReference type="ChEBI" id="CHEBI:57945"/>
        <dbReference type="EC" id="1.1.1.1"/>
    </reaction>
</comment>
<dbReference type="GO" id="GO:0004022">
    <property type="term" value="F:alcohol dehydrogenase (NAD+) activity"/>
    <property type="evidence" value="ECO:0007669"/>
    <property type="project" value="UniProtKB-EC"/>
</dbReference>
<evidence type="ECO:0000256" key="7">
    <source>
        <dbReference type="ARBA" id="ARBA00074848"/>
    </source>
</evidence>
<dbReference type="OrthoDB" id="9815791at2"/>
<dbReference type="PANTHER" id="PTHR11496">
    <property type="entry name" value="ALCOHOL DEHYDROGENASE"/>
    <property type="match status" value="1"/>
</dbReference>
<dbReference type="PROSITE" id="PS00060">
    <property type="entry name" value="ADH_IRON_2"/>
    <property type="match status" value="1"/>
</dbReference>
<name>A0A516GXZ6_9PROT</name>
<dbReference type="GO" id="GO:0046872">
    <property type="term" value="F:metal ion binding"/>
    <property type="evidence" value="ECO:0007669"/>
    <property type="project" value="InterPro"/>
</dbReference>
<evidence type="ECO:0000256" key="3">
    <source>
        <dbReference type="ARBA" id="ARBA00023002"/>
    </source>
</evidence>
<dbReference type="InterPro" id="IPR039697">
    <property type="entry name" value="Alcohol_dehydrogenase_Fe"/>
</dbReference>
<dbReference type="FunFam" id="3.40.50.1970:FF:000003">
    <property type="entry name" value="Alcohol dehydrogenase, iron-containing"/>
    <property type="match status" value="1"/>
</dbReference>
<sequence>MPAPVLVSKWNYPTTIWSGPGRIAELPQACRSLGMKRPLLITDQGLAESAMVKACLDRNAANGLPTGLFAGVKGNPTGENVDAGVAAYKAGGHDGVIAFGGGSGIDAAKAVALMAGQTRPLWDFEDVGDNADRVNVAGMAPVVAVPTTSGTGSEVGRASVITNEASHEKKIIFHPRMLPALVIADPELTVGLPPHITAATGVDAFVHCFEAYCAPGFHPMADGIALEGMRLIKQYLPRAYRDGRDIEARSRMLAAASMGAVAFQKGLGGVHALAHPIGAVYDTHHGLTNAVLLPYLMRHNRNAIADRMKLLAQVLDLPQQTFDAVFDWVLAFRKDLGIPNSLTDIKVPADRAAEIGRMAEQDPSAGGNPMPVNAAALEAVFRKAVAGDLT</sequence>
<dbReference type="FunFam" id="1.20.1090.10:FF:000001">
    <property type="entry name" value="Aldehyde-alcohol dehydrogenase"/>
    <property type="match status" value="1"/>
</dbReference>
<evidence type="ECO:0000256" key="2">
    <source>
        <dbReference type="ARBA" id="ARBA00007358"/>
    </source>
</evidence>
<evidence type="ECO:0000256" key="6">
    <source>
        <dbReference type="ARBA" id="ARBA00049243"/>
    </source>
</evidence>
<evidence type="ECO:0000256" key="5">
    <source>
        <dbReference type="ARBA" id="ARBA00049164"/>
    </source>
</evidence>
<accession>A0A516GXZ6</accession>
<evidence type="ECO:0000313" key="11">
    <source>
        <dbReference type="EMBL" id="QDO96367.1"/>
    </source>
</evidence>
<evidence type="ECO:0000259" key="9">
    <source>
        <dbReference type="Pfam" id="PF00465"/>
    </source>
</evidence>
<dbReference type="InterPro" id="IPR018211">
    <property type="entry name" value="ADH_Fe_CS"/>
</dbReference>
<dbReference type="CDD" id="cd14861">
    <property type="entry name" value="Fe-ADH-like"/>
    <property type="match status" value="1"/>
</dbReference>
<keyword evidence="3" id="KW-0560">Oxidoreductase</keyword>
<dbReference type="Proteomes" id="UP000317496">
    <property type="component" value="Chromosome"/>
</dbReference>
<reference evidence="11 12" key="1">
    <citation type="submission" date="2019-07" db="EMBL/GenBank/DDBJ databases">
        <title>Genome sequencing for Ferrovibrio sp. K5.</title>
        <authorList>
            <person name="Park S.-J."/>
        </authorList>
    </citation>
    <scope>NUCLEOTIDE SEQUENCE [LARGE SCALE GENOMIC DNA]</scope>
    <source>
        <strain evidence="11 12">K5</strain>
    </source>
</reference>
<dbReference type="Gene3D" id="3.40.50.1970">
    <property type="match status" value="1"/>
</dbReference>
<dbReference type="RefSeq" id="WP_144067348.1">
    <property type="nucleotide sequence ID" value="NZ_CP041636.1"/>
</dbReference>
<dbReference type="PANTHER" id="PTHR11496:SF102">
    <property type="entry name" value="ALCOHOL DEHYDROGENASE 4"/>
    <property type="match status" value="1"/>
</dbReference>
<protein>
    <recommendedName>
        <fullName evidence="7">Alcohol dehydrogenase 2</fullName>
    </recommendedName>
    <alternativeName>
        <fullName evidence="8">Alcohol dehydrogenase II</fullName>
    </alternativeName>
</protein>
<proteinExistence type="inferred from homology"/>
<evidence type="ECO:0000256" key="8">
    <source>
        <dbReference type="ARBA" id="ARBA00076680"/>
    </source>
</evidence>
<gene>
    <name evidence="11" type="ORF">FNB15_03320</name>
</gene>
<comment type="cofactor">
    <cofactor evidence="1">
        <name>Fe cation</name>
        <dbReference type="ChEBI" id="CHEBI:24875"/>
    </cofactor>
</comment>